<proteinExistence type="predicted"/>
<name>A0A1D1VS45_RAMVA</name>
<evidence type="ECO:0000313" key="2">
    <source>
        <dbReference type="Proteomes" id="UP000186922"/>
    </source>
</evidence>
<keyword evidence="2" id="KW-1185">Reference proteome</keyword>
<accession>A0A1D1VS45</accession>
<organism evidence="1 2">
    <name type="scientific">Ramazzottius varieornatus</name>
    <name type="common">Water bear</name>
    <name type="synonym">Tardigrade</name>
    <dbReference type="NCBI Taxonomy" id="947166"/>
    <lineage>
        <taxon>Eukaryota</taxon>
        <taxon>Metazoa</taxon>
        <taxon>Ecdysozoa</taxon>
        <taxon>Tardigrada</taxon>
        <taxon>Eutardigrada</taxon>
        <taxon>Parachela</taxon>
        <taxon>Hypsibioidea</taxon>
        <taxon>Ramazzottiidae</taxon>
        <taxon>Ramazzottius</taxon>
    </lineage>
</organism>
<gene>
    <name evidence="1" type="primary">RvY_13104-1</name>
    <name evidence="1" type="synonym">RvY_13104.1</name>
    <name evidence="1" type="ORF">RvY_13104</name>
</gene>
<comment type="caution">
    <text evidence="1">The sequence shown here is derived from an EMBL/GenBank/DDBJ whole genome shotgun (WGS) entry which is preliminary data.</text>
</comment>
<sequence>LETKACHFKPASSFTSCLKDPTNCITLYTLLTLLVHISSLDLLSFFSDMRAQAGSFHHKSSPLYSCLSHRRLSCTLYKSSLDFSLATLRLPAWLVQEPIFRTFVEELG</sequence>
<reference evidence="1 2" key="1">
    <citation type="journal article" date="2016" name="Nat. Commun.">
        <title>Extremotolerant tardigrade genome and improved radiotolerance of human cultured cells by tardigrade-unique protein.</title>
        <authorList>
            <person name="Hashimoto T."/>
            <person name="Horikawa D.D."/>
            <person name="Saito Y."/>
            <person name="Kuwahara H."/>
            <person name="Kozuka-Hata H."/>
            <person name="Shin-I T."/>
            <person name="Minakuchi Y."/>
            <person name="Ohishi K."/>
            <person name="Motoyama A."/>
            <person name="Aizu T."/>
            <person name="Enomoto A."/>
            <person name="Kondo K."/>
            <person name="Tanaka S."/>
            <person name="Hara Y."/>
            <person name="Koshikawa S."/>
            <person name="Sagara H."/>
            <person name="Miura T."/>
            <person name="Yokobori S."/>
            <person name="Miyagawa K."/>
            <person name="Suzuki Y."/>
            <person name="Kubo T."/>
            <person name="Oyama M."/>
            <person name="Kohara Y."/>
            <person name="Fujiyama A."/>
            <person name="Arakawa K."/>
            <person name="Katayama T."/>
            <person name="Toyoda A."/>
            <person name="Kunieda T."/>
        </authorList>
    </citation>
    <scope>NUCLEOTIDE SEQUENCE [LARGE SCALE GENOMIC DNA]</scope>
    <source>
        <strain evidence="1 2">YOKOZUNA-1</strain>
    </source>
</reference>
<dbReference type="Proteomes" id="UP000186922">
    <property type="component" value="Unassembled WGS sequence"/>
</dbReference>
<feature type="non-terminal residue" evidence="1">
    <location>
        <position position="1"/>
    </location>
</feature>
<dbReference type="EMBL" id="BDGG01000008">
    <property type="protein sequence ID" value="GAV02558.1"/>
    <property type="molecule type" value="Genomic_DNA"/>
</dbReference>
<protein>
    <submittedName>
        <fullName evidence="1">Uncharacterized protein</fullName>
    </submittedName>
</protein>
<evidence type="ECO:0000313" key="1">
    <source>
        <dbReference type="EMBL" id="GAV02558.1"/>
    </source>
</evidence>
<dbReference type="AlphaFoldDB" id="A0A1D1VS45"/>